<dbReference type="Pfam" id="PF08547">
    <property type="entry name" value="CIA30"/>
    <property type="match status" value="1"/>
</dbReference>
<keyword evidence="3" id="KW-0496">Mitochondrion</keyword>
<dbReference type="PANTHER" id="PTHR13194">
    <property type="entry name" value="COMPLEX I INTERMEDIATE-ASSOCIATED PROTEIN 30"/>
    <property type="match status" value="1"/>
</dbReference>
<comment type="subcellular location">
    <subcellularLocation>
        <location evidence="1">Mitochondrion</location>
    </subcellularLocation>
</comment>
<proteinExistence type="inferred from homology"/>
<feature type="domain" description="NADH:ubiquinone oxidoreductase intermediate-associated protein 30" evidence="5">
    <location>
        <begin position="119"/>
        <end position="301"/>
    </location>
</feature>
<name>A0A5S6Q8V5_TRIMR</name>
<sequence length="326" mass="37594">MFALLIRQQLRLNKDFCDRFPLVIATVCVRRITAHDRPTSRLASNAKSPKRPSTTLFFPHKRGFDYVEPDIPLRELIRRAPGELAKQCRMLSQEIKENIWPSQRTLEATPVHGALMVQWKFDRQETLDAFIATSDSDRRVGFSSCDFSLSDRGTAIFKGNLDMRVPKDGEVFRAGYAAISSKPLMKALNRTKTYKNWSLFTHLVLKVRGDGRTYLINLGVPGFFDMLAHDVYNYPLYTHGGPYWQYAKIPFSKFYMSTHARIQDRQGPVLGDGDEVMKDNDIRYFGITICDRVEGPFELEIDWIGVEYDASHFERRFPARTLAILH</sequence>
<dbReference type="WBParaSite" id="TMUE_1000003397.1">
    <property type="protein sequence ID" value="TMUE_1000003397.1"/>
    <property type="gene ID" value="WBGene00285313"/>
</dbReference>
<accession>A0A5S6Q8V5</accession>
<dbReference type="InterPro" id="IPR013857">
    <property type="entry name" value="NADH-UbQ_OxRdtase-assoc_prot30"/>
</dbReference>
<evidence type="ECO:0000313" key="6">
    <source>
        <dbReference type="Proteomes" id="UP000046395"/>
    </source>
</evidence>
<evidence type="ECO:0000256" key="4">
    <source>
        <dbReference type="ARBA" id="ARBA00023186"/>
    </source>
</evidence>
<dbReference type="InterPro" id="IPR039131">
    <property type="entry name" value="NDUFAF1"/>
</dbReference>
<dbReference type="GO" id="GO:0051082">
    <property type="term" value="F:unfolded protein binding"/>
    <property type="evidence" value="ECO:0007669"/>
    <property type="project" value="TreeGrafter"/>
</dbReference>
<dbReference type="STRING" id="70415.A0A5S6Q8V5"/>
<evidence type="ECO:0000256" key="1">
    <source>
        <dbReference type="ARBA" id="ARBA00004173"/>
    </source>
</evidence>
<dbReference type="GO" id="GO:0006120">
    <property type="term" value="P:mitochondrial electron transport, NADH to ubiquinone"/>
    <property type="evidence" value="ECO:0007669"/>
    <property type="project" value="TreeGrafter"/>
</dbReference>
<evidence type="ECO:0000256" key="3">
    <source>
        <dbReference type="ARBA" id="ARBA00023128"/>
    </source>
</evidence>
<keyword evidence="6" id="KW-1185">Reference proteome</keyword>
<dbReference type="Proteomes" id="UP000046395">
    <property type="component" value="Unassembled WGS sequence"/>
</dbReference>
<dbReference type="AlphaFoldDB" id="A0A5S6Q8V5"/>
<dbReference type="SUPFAM" id="SSF49785">
    <property type="entry name" value="Galactose-binding domain-like"/>
    <property type="match status" value="1"/>
</dbReference>
<comment type="similarity">
    <text evidence="2">Belongs to the CIA30 family.</text>
</comment>
<reference evidence="7" key="1">
    <citation type="submission" date="2019-12" db="UniProtKB">
        <authorList>
            <consortium name="WormBaseParasite"/>
        </authorList>
    </citation>
    <scope>IDENTIFICATION</scope>
</reference>
<dbReference type="GO" id="GO:0032981">
    <property type="term" value="P:mitochondrial respiratory chain complex I assembly"/>
    <property type="evidence" value="ECO:0007669"/>
    <property type="project" value="TreeGrafter"/>
</dbReference>
<organism evidence="6 7">
    <name type="scientific">Trichuris muris</name>
    <name type="common">Mouse whipworm</name>
    <dbReference type="NCBI Taxonomy" id="70415"/>
    <lineage>
        <taxon>Eukaryota</taxon>
        <taxon>Metazoa</taxon>
        <taxon>Ecdysozoa</taxon>
        <taxon>Nematoda</taxon>
        <taxon>Enoplea</taxon>
        <taxon>Dorylaimia</taxon>
        <taxon>Trichinellida</taxon>
        <taxon>Trichuridae</taxon>
        <taxon>Trichuris</taxon>
    </lineage>
</organism>
<evidence type="ECO:0000259" key="5">
    <source>
        <dbReference type="Pfam" id="PF08547"/>
    </source>
</evidence>
<dbReference type="PANTHER" id="PTHR13194:SF18">
    <property type="entry name" value="COMPLEX I INTERMEDIATE-ASSOCIATED PROTEIN 30, MITOCHONDRIAL"/>
    <property type="match status" value="1"/>
</dbReference>
<dbReference type="InterPro" id="IPR008979">
    <property type="entry name" value="Galactose-bd-like_sf"/>
</dbReference>
<keyword evidence="4" id="KW-0143">Chaperone</keyword>
<dbReference type="GO" id="GO:0005739">
    <property type="term" value="C:mitochondrion"/>
    <property type="evidence" value="ECO:0007669"/>
    <property type="project" value="UniProtKB-SubCell"/>
</dbReference>
<evidence type="ECO:0000313" key="7">
    <source>
        <dbReference type="WBParaSite" id="TMUE_1000003397.1"/>
    </source>
</evidence>
<protein>
    <submittedName>
        <fullName evidence="7">CIA30 domain-containing protein</fullName>
    </submittedName>
</protein>
<evidence type="ECO:0000256" key="2">
    <source>
        <dbReference type="ARBA" id="ARBA00007884"/>
    </source>
</evidence>